<evidence type="ECO:0000256" key="1">
    <source>
        <dbReference type="SAM" id="MobiDB-lite"/>
    </source>
</evidence>
<comment type="caution">
    <text evidence="2">The sequence shown here is derived from an EMBL/GenBank/DDBJ whole genome shotgun (WGS) entry which is preliminary data.</text>
</comment>
<gene>
    <name evidence="2" type="ORF">SteCoe_18640</name>
</gene>
<accession>A0A1R2BW76</accession>
<organism evidence="2 3">
    <name type="scientific">Stentor coeruleus</name>
    <dbReference type="NCBI Taxonomy" id="5963"/>
    <lineage>
        <taxon>Eukaryota</taxon>
        <taxon>Sar</taxon>
        <taxon>Alveolata</taxon>
        <taxon>Ciliophora</taxon>
        <taxon>Postciliodesmatophora</taxon>
        <taxon>Heterotrichea</taxon>
        <taxon>Heterotrichida</taxon>
        <taxon>Stentoridae</taxon>
        <taxon>Stentor</taxon>
    </lineage>
</organism>
<protein>
    <submittedName>
        <fullName evidence="2">Uncharacterized protein</fullName>
    </submittedName>
</protein>
<evidence type="ECO:0000313" key="3">
    <source>
        <dbReference type="Proteomes" id="UP000187209"/>
    </source>
</evidence>
<dbReference type="Proteomes" id="UP000187209">
    <property type="component" value="Unassembled WGS sequence"/>
</dbReference>
<keyword evidence="3" id="KW-1185">Reference proteome</keyword>
<evidence type="ECO:0000313" key="2">
    <source>
        <dbReference type="EMBL" id="OMJ80986.1"/>
    </source>
</evidence>
<feature type="region of interest" description="Disordered" evidence="1">
    <location>
        <begin position="1"/>
        <end position="29"/>
    </location>
</feature>
<proteinExistence type="predicted"/>
<dbReference type="AlphaFoldDB" id="A0A1R2BW76"/>
<reference evidence="2 3" key="1">
    <citation type="submission" date="2016-11" db="EMBL/GenBank/DDBJ databases">
        <title>The macronuclear genome of Stentor coeruleus: a giant cell with tiny introns.</title>
        <authorList>
            <person name="Slabodnick M."/>
            <person name="Ruby J.G."/>
            <person name="Reiff S.B."/>
            <person name="Swart E.C."/>
            <person name="Gosai S."/>
            <person name="Prabakaran S."/>
            <person name="Witkowska E."/>
            <person name="Larue G.E."/>
            <person name="Fisher S."/>
            <person name="Freeman R.M."/>
            <person name="Gunawardena J."/>
            <person name="Chu W."/>
            <person name="Stover N.A."/>
            <person name="Gregory B.D."/>
            <person name="Nowacki M."/>
            <person name="Derisi J."/>
            <person name="Roy S.W."/>
            <person name="Marshall W.F."/>
            <person name="Sood P."/>
        </authorList>
    </citation>
    <scope>NUCLEOTIDE SEQUENCE [LARGE SCALE GENOMIC DNA]</scope>
    <source>
        <strain evidence="2">WM001</strain>
    </source>
</reference>
<dbReference type="EMBL" id="MPUH01000399">
    <property type="protein sequence ID" value="OMJ80986.1"/>
    <property type="molecule type" value="Genomic_DNA"/>
</dbReference>
<name>A0A1R2BW76_9CILI</name>
<sequence>MAKNTKITRLPDEHFPPNPPKGQGYSMRLKKNPGCYTTTSKSMCDKIMNFNKNTPLASYDKAREGKKIQDEDSLNFSEISEKEKLEQDTCGMITQEEILQKIDISDNVLNKSNLEDTVQRHVEKYERAFSLLQEGFFKYQEDTDKKLLKLHDQVAEIKTSIKHQDNYQTKLQKTISKALSSTKLSLSKQISSYLSSFPTTYSSTPIQYSTPLSSIQQKRESYDLQLKENEKYIQALQKNNQEMRSKSTFRNYSYLAEENQQLKSQLSKIMNNA</sequence>